<feature type="coiled-coil region" evidence="1">
    <location>
        <begin position="21"/>
        <end position="69"/>
    </location>
</feature>
<sequence length="282" mass="30420">MGWVMTAVDVAVTAHDAIGKVQTIRETVADLKGTVERLKEAAGKISGTLNKYKDELKDFGKLSKEQQKKVAREVMADIQSAYAAADPCLRARKCMLVPFDKKTAAKWAGKGCCPGQTGHHLLPDAMFRDEAKGAEAKKAWAADPKNLDDKGKLKNSMPRDKLPKRACWDGYSEGGSPTMCVEGNNQHEGSHGVLHGLTKVELRKSGHAGTASMPYTKARDLVLDEVSRVYGCDKECLQAQLDSYYCGKAASNGPGCLDCKHATVRPHDGTGEQPESQGGAED</sequence>
<gene>
    <name evidence="4" type="ORF">ABDJ40_02050</name>
</gene>
<dbReference type="Pfam" id="PF15635">
    <property type="entry name" value="Tox-GHH2"/>
    <property type="match status" value="1"/>
</dbReference>
<dbReference type="EMBL" id="JBDPZC010000001">
    <property type="protein sequence ID" value="MEO3711544.1"/>
    <property type="molecule type" value="Genomic_DNA"/>
</dbReference>
<dbReference type="RefSeq" id="WP_347605468.1">
    <property type="nucleotide sequence ID" value="NZ_JBDPZC010000001.1"/>
</dbReference>
<accession>A0ABV0G905</accession>
<keyword evidence="5" id="KW-1185">Reference proteome</keyword>
<evidence type="ECO:0000313" key="4">
    <source>
        <dbReference type="EMBL" id="MEO3711544.1"/>
    </source>
</evidence>
<evidence type="ECO:0000256" key="1">
    <source>
        <dbReference type="SAM" id="Coils"/>
    </source>
</evidence>
<organism evidence="4 5">
    <name type="scientific">Roseateles flavus</name>
    <dbReference type="NCBI Taxonomy" id="3149041"/>
    <lineage>
        <taxon>Bacteria</taxon>
        <taxon>Pseudomonadati</taxon>
        <taxon>Pseudomonadota</taxon>
        <taxon>Betaproteobacteria</taxon>
        <taxon>Burkholderiales</taxon>
        <taxon>Sphaerotilaceae</taxon>
        <taxon>Roseateles</taxon>
    </lineage>
</organism>
<keyword evidence="1" id="KW-0175">Coiled coil</keyword>
<dbReference type="Proteomes" id="UP001462640">
    <property type="component" value="Unassembled WGS sequence"/>
</dbReference>
<evidence type="ECO:0000256" key="2">
    <source>
        <dbReference type="SAM" id="MobiDB-lite"/>
    </source>
</evidence>
<comment type="caution">
    <text evidence="4">The sequence shown here is derived from an EMBL/GenBank/DDBJ whole genome shotgun (WGS) entry which is preliminary data.</text>
</comment>
<feature type="compositionally biased region" description="Basic and acidic residues" evidence="2">
    <location>
        <begin position="261"/>
        <end position="270"/>
    </location>
</feature>
<evidence type="ECO:0000259" key="3">
    <source>
        <dbReference type="Pfam" id="PF15635"/>
    </source>
</evidence>
<protein>
    <submittedName>
        <fullName evidence="4">HNH/endonuclease VII fold toxin-2 domain-containing protein</fullName>
    </submittedName>
</protein>
<evidence type="ECO:0000313" key="5">
    <source>
        <dbReference type="Proteomes" id="UP001462640"/>
    </source>
</evidence>
<dbReference type="InterPro" id="IPR028917">
    <property type="entry name" value="Tox-GHH2_domain"/>
</dbReference>
<proteinExistence type="predicted"/>
<feature type="domain" description="Tox-GHH2" evidence="3">
    <location>
        <begin position="145"/>
        <end position="213"/>
    </location>
</feature>
<feature type="region of interest" description="Disordered" evidence="2">
    <location>
        <begin position="261"/>
        <end position="282"/>
    </location>
</feature>
<name>A0ABV0G905_9BURK</name>
<reference evidence="4 5" key="1">
    <citation type="submission" date="2024-05" db="EMBL/GenBank/DDBJ databases">
        <title>Roseateles sp. 2.12 16S ribosomal RNA gene Genome sequencing and assembly.</title>
        <authorList>
            <person name="Woo H."/>
        </authorList>
    </citation>
    <scope>NUCLEOTIDE SEQUENCE [LARGE SCALE GENOMIC DNA]</scope>
    <source>
        <strain evidence="4 5">2.12</strain>
    </source>
</reference>